<name>A0AA43U1H3_9LECA</name>
<accession>A0AA43U1H3</accession>
<dbReference type="Gene3D" id="3.80.10.10">
    <property type="entry name" value="Ribonuclease Inhibitor"/>
    <property type="match status" value="1"/>
</dbReference>
<evidence type="ECO:0000313" key="2">
    <source>
        <dbReference type="EMBL" id="MDI1492482.1"/>
    </source>
</evidence>
<gene>
    <name evidence="2" type="ORF">OHK93_003696</name>
</gene>
<evidence type="ECO:0000256" key="1">
    <source>
        <dbReference type="SAM" id="MobiDB-lite"/>
    </source>
</evidence>
<keyword evidence="3" id="KW-1185">Reference proteome</keyword>
<evidence type="ECO:0000313" key="3">
    <source>
        <dbReference type="Proteomes" id="UP001161017"/>
    </source>
</evidence>
<dbReference type="EMBL" id="JAPUFD010000019">
    <property type="protein sequence ID" value="MDI1492482.1"/>
    <property type="molecule type" value="Genomic_DNA"/>
</dbReference>
<feature type="compositionally biased region" description="Low complexity" evidence="1">
    <location>
        <begin position="149"/>
        <end position="162"/>
    </location>
</feature>
<reference evidence="2" key="1">
    <citation type="journal article" date="2023" name="Genome Biol. Evol.">
        <title>First Whole Genome Sequence and Flow Cytometry Genome Size Data for the Lichen-Forming Fungus Ramalina farinacea (Ascomycota).</title>
        <authorList>
            <person name="Llewellyn T."/>
            <person name="Mian S."/>
            <person name="Hill R."/>
            <person name="Leitch I.J."/>
            <person name="Gaya E."/>
        </authorList>
    </citation>
    <scope>NUCLEOTIDE SEQUENCE</scope>
    <source>
        <strain evidence="2">LIQ254RAFAR</strain>
    </source>
</reference>
<dbReference type="InterPro" id="IPR032675">
    <property type="entry name" value="LRR_dom_sf"/>
</dbReference>
<dbReference type="AlphaFoldDB" id="A0AA43U1H3"/>
<protein>
    <submittedName>
        <fullName evidence="2">Uncharacterized protein</fullName>
    </submittedName>
</protein>
<proteinExistence type="predicted"/>
<dbReference type="Proteomes" id="UP001161017">
    <property type="component" value="Unassembled WGS sequence"/>
</dbReference>
<organism evidence="2 3">
    <name type="scientific">Ramalina farinacea</name>
    <dbReference type="NCBI Taxonomy" id="258253"/>
    <lineage>
        <taxon>Eukaryota</taxon>
        <taxon>Fungi</taxon>
        <taxon>Dikarya</taxon>
        <taxon>Ascomycota</taxon>
        <taxon>Pezizomycotina</taxon>
        <taxon>Lecanoromycetes</taxon>
        <taxon>OSLEUM clade</taxon>
        <taxon>Lecanoromycetidae</taxon>
        <taxon>Lecanorales</taxon>
        <taxon>Lecanorineae</taxon>
        <taxon>Ramalinaceae</taxon>
        <taxon>Ramalina</taxon>
    </lineage>
</organism>
<sequence>MANGCPLLRRFDMKVQICDSGPELTGDQFSRLLRALPQVELLSLSVRFRMTASKLRDLANCCSRLEILKMDQTRLFLSLESLMETPSLSGLRELRLRSVWIKNPGRYTQLRRLQSIATAWSRVFPRIQRSPCPSDLYVLELHVEEDSSSGESNSDDGNLSSENDSEVSLDDPEISLDFAQYVSEHTLRRESDDDVGDWSTDNVSDVSLDDPGLDLDFDEFDSDWYRLRRRLWKLLGYEMEVMTEILTGINHMWQSNFEIETFDWPITPMSAFLDPQTHSTAEATEVLNLTPV</sequence>
<feature type="region of interest" description="Disordered" evidence="1">
    <location>
        <begin position="147"/>
        <end position="168"/>
    </location>
</feature>
<dbReference type="SUPFAM" id="SSF52047">
    <property type="entry name" value="RNI-like"/>
    <property type="match status" value="1"/>
</dbReference>
<comment type="caution">
    <text evidence="2">The sequence shown here is derived from an EMBL/GenBank/DDBJ whole genome shotgun (WGS) entry which is preliminary data.</text>
</comment>